<dbReference type="Pfam" id="PF03831">
    <property type="entry name" value="YjdM"/>
    <property type="match status" value="1"/>
</dbReference>
<dbReference type="Pfam" id="PF08274">
    <property type="entry name" value="Zn_Ribbon_YjdM"/>
    <property type="match status" value="1"/>
</dbReference>
<comment type="similarity">
    <text evidence="1">Belongs to the YjdM family.</text>
</comment>
<dbReference type="InterPro" id="IPR004624">
    <property type="entry name" value="YjdM"/>
</dbReference>
<keyword evidence="5" id="KW-1185">Reference proteome</keyword>
<evidence type="ECO:0000259" key="3">
    <source>
        <dbReference type="Pfam" id="PF08274"/>
    </source>
</evidence>
<dbReference type="Gene3D" id="2.30.30.40">
    <property type="entry name" value="SH3 Domains"/>
    <property type="match status" value="1"/>
</dbReference>
<dbReference type="Proteomes" id="UP000295182">
    <property type="component" value="Unassembled WGS sequence"/>
</dbReference>
<evidence type="ECO:0000313" key="5">
    <source>
        <dbReference type="Proteomes" id="UP000295182"/>
    </source>
</evidence>
<dbReference type="EMBL" id="SLXH01000005">
    <property type="protein sequence ID" value="TCP19444.1"/>
    <property type="molecule type" value="Genomic_DNA"/>
</dbReference>
<sequence>MPHTIPACPQCGLENTYPDGENYVCPDCAHEWPQAGAAADDAASDGAGQGAVKDANGNLLQDGDAVILVKDLKVKGSSSVLKKGTKIKSIRLVDGADGHNVDCKTDLGSMLLKSEFLKKA</sequence>
<accession>A0A4R2NEA1</accession>
<dbReference type="InterPro" id="IPR013988">
    <property type="entry name" value="YjdM_C"/>
</dbReference>
<dbReference type="SUPFAM" id="SSF57783">
    <property type="entry name" value="Zinc beta-ribbon"/>
    <property type="match status" value="1"/>
</dbReference>
<feature type="domain" description="Protein YjdM N-terminal" evidence="3">
    <location>
        <begin position="4"/>
        <end position="33"/>
    </location>
</feature>
<proteinExistence type="inferred from homology"/>
<evidence type="ECO:0000256" key="1">
    <source>
        <dbReference type="ARBA" id="ARBA00009248"/>
    </source>
</evidence>
<organism evidence="4 5">
    <name type="scientific">Simplicispira metamorpha</name>
    <dbReference type="NCBI Taxonomy" id="80881"/>
    <lineage>
        <taxon>Bacteria</taxon>
        <taxon>Pseudomonadati</taxon>
        <taxon>Pseudomonadota</taxon>
        <taxon>Betaproteobacteria</taxon>
        <taxon>Burkholderiales</taxon>
        <taxon>Comamonadaceae</taxon>
        <taxon>Simplicispira</taxon>
    </lineage>
</organism>
<protein>
    <submittedName>
        <fullName evidence="4">Protein PhnA</fullName>
    </submittedName>
</protein>
<dbReference type="SUPFAM" id="SSF82057">
    <property type="entry name" value="Prokaryotic SH3-related domain"/>
    <property type="match status" value="1"/>
</dbReference>
<reference evidence="4 5" key="1">
    <citation type="submission" date="2019-03" db="EMBL/GenBank/DDBJ databases">
        <title>Genomic Encyclopedia of Type Strains, Phase IV (KMG-IV): sequencing the most valuable type-strain genomes for metagenomic binning, comparative biology and taxonomic classification.</title>
        <authorList>
            <person name="Goeker M."/>
        </authorList>
    </citation>
    <scope>NUCLEOTIDE SEQUENCE [LARGE SCALE GENOMIC DNA]</scope>
    <source>
        <strain evidence="4 5">DSM 1837</strain>
    </source>
</reference>
<dbReference type="PANTHER" id="PTHR30305">
    <property type="entry name" value="PROTEIN YJDM-RELATED"/>
    <property type="match status" value="1"/>
</dbReference>
<evidence type="ECO:0000313" key="4">
    <source>
        <dbReference type="EMBL" id="TCP19444.1"/>
    </source>
</evidence>
<gene>
    <name evidence="4" type="ORF">EV674_105122</name>
</gene>
<comment type="caution">
    <text evidence="4">The sequence shown here is derived from an EMBL/GenBank/DDBJ whole genome shotgun (WGS) entry which is preliminary data.</text>
</comment>
<dbReference type="InterPro" id="IPR013987">
    <property type="entry name" value="YjdM_N"/>
</dbReference>
<dbReference type="Gene3D" id="2.20.25.10">
    <property type="match status" value="1"/>
</dbReference>
<dbReference type="RefSeq" id="WP_119012170.1">
    <property type="nucleotide sequence ID" value="NZ_QXNC01000003.1"/>
</dbReference>
<evidence type="ECO:0000259" key="2">
    <source>
        <dbReference type="Pfam" id="PF03831"/>
    </source>
</evidence>
<name>A0A4R2NEA1_9BURK</name>
<dbReference type="NCBIfam" id="TIGR00686">
    <property type="entry name" value="phnA"/>
    <property type="match status" value="1"/>
</dbReference>
<dbReference type="PANTHER" id="PTHR30305:SF3">
    <property type="entry name" value="PROTEIN YJDM"/>
    <property type="match status" value="1"/>
</dbReference>
<feature type="domain" description="Protein YjdM C-terminal" evidence="2">
    <location>
        <begin position="52"/>
        <end position="120"/>
    </location>
</feature>
<dbReference type="AlphaFoldDB" id="A0A4R2NEA1"/>
<dbReference type="OrthoDB" id="9810131at2"/>